<evidence type="ECO:0000313" key="1">
    <source>
        <dbReference type="EMBL" id="OBS80482.1"/>
    </source>
</evidence>
<comment type="caution">
    <text evidence="1">The sequence shown here is derived from an EMBL/GenBank/DDBJ whole genome shotgun (WGS) entry which is preliminary data.</text>
</comment>
<keyword evidence="2" id="KW-1185">Reference proteome</keyword>
<proteinExistence type="predicted"/>
<feature type="non-terminal residue" evidence="1">
    <location>
        <position position="73"/>
    </location>
</feature>
<evidence type="ECO:0000313" key="2">
    <source>
        <dbReference type="Proteomes" id="UP000092124"/>
    </source>
</evidence>
<organism evidence="1 2">
    <name type="scientific">Neotoma lepida</name>
    <name type="common">Desert woodrat</name>
    <dbReference type="NCBI Taxonomy" id="56216"/>
    <lineage>
        <taxon>Eukaryota</taxon>
        <taxon>Metazoa</taxon>
        <taxon>Chordata</taxon>
        <taxon>Craniata</taxon>
        <taxon>Vertebrata</taxon>
        <taxon>Euteleostomi</taxon>
        <taxon>Mammalia</taxon>
        <taxon>Eutheria</taxon>
        <taxon>Euarchontoglires</taxon>
        <taxon>Glires</taxon>
        <taxon>Rodentia</taxon>
        <taxon>Myomorpha</taxon>
        <taxon>Muroidea</taxon>
        <taxon>Cricetidae</taxon>
        <taxon>Neotominae</taxon>
        <taxon>Neotoma</taxon>
    </lineage>
</organism>
<reference evidence="1 2" key="1">
    <citation type="submission" date="2016-06" db="EMBL/GenBank/DDBJ databases">
        <title>The Draft Genome Sequence and Annotation of the Desert Woodrat Neotoma lepida.</title>
        <authorList>
            <person name="Campbell M."/>
            <person name="Oakeson K.F."/>
            <person name="Yandell M."/>
            <person name="Halpert J.R."/>
            <person name="Dearing D."/>
        </authorList>
    </citation>
    <scope>NUCLEOTIDE SEQUENCE [LARGE SCALE GENOMIC DNA]</scope>
    <source>
        <strain evidence="1">417</strain>
        <tissue evidence="1">Liver</tissue>
    </source>
</reference>
<dbReference type="Proteomes" id="UP000092124">
    <property type="component" value="Unassembled WGS sequence"/>
</dbReference>
<name>A0A1A6HRY8_NEOLE</name>
<gene>
    <name evidence="1" type="ORF">A6R68_21312</name>
</gene>
<dbReference type="AlphaFoldDB" id="A0A1A6HRY8"/>
<dbReference type="EMBL" id="LZPO01017355">
    <property type="protein sequence ID" value="OBS80482.1"/>
    <property type="molecule type" value="Genomic_DNA"/>
</dbReference>
<protein>
    <submittedName>
        <fullName evidence="1">Uncharacterized protein</fullName>
    </submittedName>
</protein>
<sequence>MPAPHQIVTREEKTMGAFSKTSSSRRMTSLRGAAAGLYSSLVPYSCMAQGPPQHHSHLELPGLLACVRPMQQL</sequence>
<accession>A0A1A6HRY8</accession>